<dbReference type="Proteomes" id="UP000310636">
    <property type="component" value="Unassembled WGS sequence"/>
</dbReference>
<gene>
    <name evidence="3" type="ORF">E6C55_29300</name>
</gene>
<feature type="domain" description="Copper amine oxidase-like N-terminal" evidence="2">
    <location>
        <begin position="288"/>
        <end position="381"/>
    </location>
</feature>
<dbReference type="Gene3D" id="3.30.457.10">
    <property type="entry name" value="Copper amine oxidase-like, N-terminal domain"/>
    <property type="match status" value="1"/>
</dbReference>
<evidence type="ECO:0000256" key="1">
    <source>
        <dbReference type="SAM" id="SignalP"/>
    </source>
</evidence>
<protein>
    <submittedName>
        <fullName evidence="3">Copper amine oxidase N-terminal domain-containing protein</fullName>
    </submittedName>
</protein>
<dbReference type="AlphaFoldDB" id="A0A4S4BGE7"/>
<evidence type="ECO:0000313" key="4">
    <source>
        <dbReference type="Proteomes" id="UP000310636"/>
    </source>
</evidence>
<dbReference type="SUPFAM" id="SSF55383">
    <property type="entry name" value="Copper amine oxidase, domain N"/>
    <property type="match status" value="1"/>
</dbReference>
<feature type="chain" id="PRO_5020243511" evidence="1">
    <location>
        <begin position="25"/>
        <end position="393"/>
    </location>
</feature>
<keyword evidence="1" id="KW-0732">Signal</keyword>
<dbReference type="InterPro" id="IPR012854">
    <property type="entry name" value="Cu_amine_oxidase-like_N"/>
</dbReference>
<dbReference type="InterPro" id="IPR036582">
    <property type="entry name" value="Mao_N_sf"/>
</dbReference>
<dbReference type="Pfam" id="PF07833">
    <property type="entry name" value="Cu_amine_oxidN1"/>
    <property type="match status" value="1"/>
</dbReference>
<comment type="caution">
    <text evidence="3">The sequence shown here is derived from an EMBL/GenBank/DDBJ whole genome shotgun (WGS) entry which is preliminary data.</text>
</comment>
<keyword evidence="4" id="KW-1185">Reference proteome</keyword>
<proteinExistence type="predicted"/>
<name>A0A4S4BGE7_9BACL</name>
<reference evidence="3 4" key="1">
    <citation type="submission" date="2019-04" db="EMBL/GenBank/DDBJ databases">
        <title>Cohnella sp. nov. isolated from preserved vegetables.</title>
        <authorList>
            <person name="Lin S.-Y."/>
            <person name="Hung M.-H."/>
            <person name="Young C.-C."/>
        </authorList>
    </citation>
    <scope>NUCLEOTIDE SEQUENCE [LARGE SCALE GENOMIC DNA]</scope>
    <source>
        <strain evidence="3 4">CC-MHH1044</strain>
    </source>
</reference>
<dbReference type="EMBL" id="SSOB01000056">
    <property type="protein sequence ID" value="THF73395.1"/>
    <property type="molecule type" value="Genomic_DNA"/>
</dbReference>
<feature type="signal peptide" evidence="1">
    <location>
        <begin position="1"/>
        <end position="24"/>
    </location>
</feature>
<dbReference type="OrthoDB" id="5637at2"/>
<evidence type="ECO:0000313" key="3">
    <source>
        <dbReference type="EMBL" id="THF73395.1"/>
    </source>
</evidence>
<sequence>MGKYRLLAASLLLAATLGGAAAHADEQTDVQADEQTDVQADVQTDVQADVQTDVQAQDPTAQTDEPSSVQPVQAVQAGTELFVAYVYASQRAAPWLNYATAAANAGRDAQARASFGLATAEEVQTWTDAAVQAREQLQLARQSAGDALSAWKSGYSWGGSPPLSGQAAAVDPSLAESLRLALAAETKAAAGVEAATLKLRAGMIKALQTLPALDALKQAKLSTIGAKEAYVNGVLAAYASSAGSPMSLSALLEAFRQGPIPVLYKEAISALSANAAPILPAGSKPASLTVQGETYVPLRLYAESLGYRVQADSKTGLITLTSDDGRIVVDPNRRIRIEGDEQSPLAAKFVFAQYAAYVTLPFFPEVLGMEVAWSEADRQVIRILPIDGKDGSP</sequence>
<accession>A0A4S4BGE7</accession>
<organism evidence="3 4">
    <name type="scientific">Cohnella fermenti</name>
    <dbReference type="NCBI Taxonomy" id="2565925"/>
    <lineage>
        <taxon>Bacteria</taxon>
        <taxon>Bacillati</taxon>
        <taxon>Bacillota</taxon>
        <taxon>Bacilli</taxon>
        <taxon>Bacillales</taxon>
        <taxon>Paenibacillaceae</taxon>
        <taxon>Cohnella</taxon>
    </lineage>
</organism>
<dbReference type="RefSeq" id="WP_136373389.1">
    <property type="nucleotide sequence ID" value="NZ_SSOB01000056.1"/>
</dbReference>
<evidence type="ECO:0000259" key="2">
    <source>
        <dbReference type="Pfam" id="PF07833"/>
    </source>
</evidence>